<evidence type="ECO:0000313" key="3">
    <source>
        <dbReference type="Proteomes" id="UP000031036"/>
    </source>
</evidence>
<evidence type="ECO:0000313" key="1">
    <source>
        <dbReference type="EMBL" id="KHN86261.1"/>
    </source>
</evidence>
<proteinExistence type="predicted"/>
<reference evidence="1 3" key="1">
    <citation type="submission" date="2014-11" db="EMBL/GenBank/DDBJ databases">
        <title>Genetic blueprint of the zoonotic pathogen Toxocara canis.</title>
        <authorList>
            <person name="Zhu X.-Q."/>
            <person name="Korhonen P.K."/>
            <person name="Cai H."/>
            <person name="Young N.D."/>
            <person name="Nejsum P."/>
            <person name="von Samson-Himmelstjerna G."/>
            <person name="Boag P.R."/>
            <person name="Tan P."/>
            <person name="Li Q."/>
            <person name="Min J."/>
            <person name="Yang Y."/>
            <person name="Wang X."/>
            <person name="Fang X."/>
            <person name="Hall R.S."/>
            <person name="Hofmann A."/>
            <person name="Sternberg P.W."/>
            <person name="Jex A.R."/>
            <person name="Gasser R.B."/>
        </authorList>
    </citation>
    <scope>NUCLEOTIDE SEQUENCE [LARGE SCALE GENOMIC DNA]</scope>
    <source>
        <strain evidence="1">PN_DK_2014</strain>
    </source>
</reference>
<sequence>MVPIADGMRKTIEQMSATMAEEMRKHLVATIRDVVSSLLPEMVRTLVHSLHSIFNSNCERLQTIEKDTANTLQSLKDTVAALRYTRRSTQQPVNSSGFTADVEKQQRRRSAVFIGIARPPQQRQERDVESVAEILEELNADGLPP</sequence>
<dbReference type="EMBL" id="JPKZ01000637">
    <property type="protein sequence ID" value="KHN86261.1"/>
    <property type="molecule type" value="Genomic_DNA"/>
</dbReference>
<accession>A0A0B2VRX1</accession>
<gene>
    <name evidence="1" type="ORF">Tcan_16476</name>
    <name evidence="2" type="ORF">TCNE_LOCUS410</name>
</gene>
<organism evidence="1 3">
    <name type="scientific">Toxocara canis</name>
    <name type="common">Canine roundworm</name>
    <dbReference type="NCBI Taxonomy" id="6265"/>
    <lineage>
        <taxon>Eukaryota</taxon>
        <taxon>Metazoa</taxon>
        <taxon>Ecdysozoa</taxon>
        <taxon>Nematoda</taxon>
        <taxon>Chromadorea</taxon>
        <taxon>Rhabditida</taxon>
        <taxon>Spirurina</taxon>
        <taxon>Ascaridomorpha</taxon>
        <taxon>Ascaridoidea</taxon>
        <taxon>Toxocaridae</taxon>
        <taxon>Toxocara</taxon>
    </lineage>
</organism>
<name>A0A0B2VRX1_TOXCA</name>
<dbReference type="AlphaFoldDB" id="A0A0B2VRX1"/>
<reference evidence="2" key="2">
    <citation type="submission" date="2018-11" db="EMBL/GenBank/DDBJ databases">
        <authorList>
            <consortium name="Pathogen Informatics"/>
        </authorList>
    </citation>
    <scope>NUCLEOTIDE SEQUENCE [LARGE SCALE GENOMIC DNA]</scope>
</reference>
<evidence type="ECO:0000313" key="2">
    <source>
        <dbReference type="EMBL" id="VDM24187.1"/>
    </source>
</evidence>
<protein>
    <submittedName>
        <fullName evidence="1">Uncharacterized protein</fullName>
    </submittedName>
</protein>
<keyword evidence="3" id="KW-1185">Reference proteome</keyword>
<dbReference type="EMBL" id="UYWY01000184">
    <property type="protein sequence ID" value="VDM24187.1"/>
    <property type="molecule type" value="Genomic_DNA"/>
</dbReference>
<dbReference type="Proteomes" id="UP000031036">
    <property type="component" value="Unassembled WGS sequence"/>
</dbReference>